<dbReference type="PROSITE" id="PS50035">
    <property type="entry name" value="PLD"/>
    <property type="match status" value="2"/>
</dbReference>
<evidence type="ECO:0000256" key="3">
    <source>
        <dbReference type="ARBA" id="ARBA00022516"/>
    </source>
</evidence>
<dbReference type="InterPro" id="IPR027379">
    <property type="entry name" value="CLS_N"/>
</dbReference>
<dbReference type="InterPro" id="IPR025202">
    <property type="entry name" value="PLD-like_dom"/>
</dbReference>
<dbReference type="Pfam" id="PF13396">
    <property type="entry name" value="PLDc_N"/>
    <property type="match status" value="1"/>
</dbReference>
<evidence type="ECO:0000256" key="11">
    <source>
        <dbReference type="ARBA" id="ARBA00023264"/>
    </source>
</evidence>
<reference evidence="16" key="1">
    <citation type="journal article" date="2019" name="Int. J. Syst. Evol. Microbiol.">
        <title>The Global Catalogue of Microorganisms (GCM) 10K type strain sequencing project: providing services to taxonomists for standard genome sequencing and annotation.</title>
        <authorList>
            <consortium name="The Broad Institute Genomics Platform"/>
            <consortium name="The Broad Institute Genome Sequencing Center for Infectious Disease"/>
            <person name="Wu L."/>
            <person name="Ma J."/>
        </authorList>
    </citation>
    <scope>NUCLEOTIDE SEQUENCE [LARGE SCALE GENOMIC DNA]</scope>
    <source>
        <strain evidence="16">TISTR 1906</strain>
    </source>
</reference>
<dbReference type="RefSeq" id="WP_066480604.1">
    <property type="nucleotide sequence ID" value="NZ_BCNT01000013.1"/>
</dbReference>
<evidence type="ECO:0000256" key="8">
    <source>
        <dbReference type="ARBA" id="ARBA00023098"/>
    </source>
</evidence>
<feature type="transmembrane region" description="Helical" evidence="13">
    <location>
        <begin position="40"/>
        <end position="63"/>
    </location>
</feature>
<organism evidence="15 16">
    <name type="scientific">Comamonas terrae</name>
    <dbReference type="NCBI Taxonomy" id="673548"/>
    <lineage>
        <taxon>Bacteria</taxon>
        <taxon>Pseudomonadati</taxon>
        <taxon>Pseudomonadota</taxon>
        <taxon>Betaproteobacteria</taxon>
        <taxon>Burkholderiales</taxon>
        <taxon>Comamonadaceae</taxon>
        <taxon>Comamonas</taxon>
    </lineage>
</organism>
<proteinExistence type="predicted"/>
<feature type="transmembrane region" description="Helical" evidence="13">
    <location>
        <begin position="12"/>
        <end position="34"/>
    </location>
</feature>
<keyword evidence="3" id="KW-0444">Lipid biosynthesis</keyword>
<comment type="caution">
    <text evidence="15">The sequence shown here is derived from an EMBL/GenBank/DDBJ whole genome shotgun (WGS) entry which is preliminary data.</text>
</comment>
<keyword evidence="5 13" id="KW-0812">Transmembrane</keyword>
<dbReference type="PANTHER" id="PTHR21248:SF22">
    <property type="entry name" value="PHOSPHOLIPASE D"/>
    <property type="match status" value="1"/>
</dbReference>
<feature type="domain" description="PLD phosphodiesterase" evidence="14">
    <location>
        <begin position="220"/>
        <end position="247"/>
    </location>
</feature>
<evidence type="ECO:0000256" key="4">
    <source>
        <dbReference type="ARBA" id="ARBA00022679"/>
    </source>
</evidence>
<name>A0ABW5USK9_9BURK</name>
<comment type="subcellular location">
    <subcellularLocation>
        <location evidence="1">Cell membrane</location>
        <topology evidence="1">Multi-pass membrane protein</topology>
    </subcellularLocation>
</comment>
<evidence type="ECO:0000313" key="16">
    <source>
        <dbReference type="Proteomes" id="UP001597463"/>
    </source>
</evidence>
<evidence type="ECO:0000313" key="15">
    <source>
        <dbReference type="EMBL" id="MFD2756602.1"/>
    </source>
</evidence>
<dbReference type="InterPro" id="IPR022924">
    <property type="entry name" value="Cardiolipin_synthase"/>
</dbReference>
<evidence type="ECO:0000256" key="10">
    <source>
        <dbReference type="ARBA" id="ARBA00023209"/>
    </source>
</evidence>
<dbReference type="SMART" id="SM00155">
    <property type="entry name" value="PLDc"/>
    <property type="match status" value="2"/>
</dbReference>
<evidence type="ECO:0000256" key="6">
    <source>
        <dbReference type="ARBA" id="ARBA00022737"/>
    </source>
</evidence>
<evidence type="ECO:0000256" key="2">
    <source>
        <dbReference type="ARBA" id="ARBA00022475"/>
    </source>
</evidence>
<dbReference type="InterPro" id="IPR001736">
    <property type="entry name" value="PLipase_D/transphosphatidylase"/>
</dbReference>
<evidence type="ECO:0000256" key="12">
    <source>
        <dbReference type="NCBIfam" id="TIGR04265"/>
    </source>
</evidence>
<dbReference type="CDD" id="cd09110">
    <property type="entry name" value="PLDc_CLS_1"/>
    <property type="match status" value="1"/>
</dbReference>
<evidence type="ECO:0000259" key="14">
    <source>
        <dbReference type="PROSITE" id="PS50035"/>
    </source>
</evidence>
<feature type="domain" description="PLD phosphodiesterase" evidence="14">
    <location>
        <begin position="401"/>
        <end position="428"/>
    </location>
</feature>
<sequence length="486" mass="54529">MDWIASQISHEGVKWWLSIGWSLYVVVVSVWILLQRSAPVATLSWLLSMAALPGLGLAIYYFFGPQRLKRQRIKRLRSRKRSKVRASMQRLRDRMPEGDLRLHQVARLVAATSDFPVSSATRMRLLTGGSATFDAIAEAVRAARHHVHLEYYIYEPDRTGTALRDLLVEKARAGVAVRLLIDALGSKKLGRKFLQPLLDAGAQVARFHDTRIGRRLRPVINFRTHRKILVCDGLVGFTGGVNVTDEENERIRSDAYHDVHLHVEGPIVNWLQTVFMEDWAYALEKAPAQLATDVEVDALLPDMPDGDIPMQVITSGPDSGLHAIYRAHLAAINAAEQRIWLTTPYFVPTEAGLAALTNASLRGVDVQILVPRKSDSALVTGAARSYFDELIRSGVRVYEYEARMLHSKTLLVDENIAIIGTANFDYRSFFLNFEVCVIGYGPELNRHLAQQFIADLRQSHPVSYKSERGLGRRLFSSAARLCSPLL</sequence>
<protein>
    <recommendedName>
        <fullName evidence="12">Cardiolipin synthase</fullName>
        <ecNumber evidence="12">2.7.8.-</ecNumber>
    </recommendedName>
</protein>
<gene>
    <name evidence="15" type="primary">cls</name>
    <name evidence="15" type="ORF">ACFSW6_21225</name>
</gene>
<dbReference type="Pfam" id="PF13091">
    <property type="entry name" value="PLDc_2"/>
    <property type="match status" value="2"/>
</dbReference>
<keyword evidence="7 13" id="KW-1133">Transmembrane helix</keyword>
<keyword evidence="6" id="KW-0677">Repeat</keyword>
<evidence type="ECO:0000256" key="9">
    <source>
        <dbReference type="ARBA" id="ARBA00023136"/>
    </source>
</evidence>
<evidence type="ECO:0000256" key="7">
    <source>
        <dbReference type="ARBA" id="ARBA00022989"/>
    </source>
</evidence>
<accession>A0ABW5USK9</accession>
<evidence type="ECO:0000256" key="1">
    <source>
        <dbReference type="ARBA" id="ARBA00004651"/>
    </source>
</evidence>
<keyword evidence="16" id="KW-1185">Reference proteome</keyword>
<dbReference type="EC" id="2.7.8.-" evidence="12"/>
<dbReference type="Proteomes" id="UP001597463">
    <property type="component" value="Unassembled WGS sequence"/>
</dbReference>
<keyword evidence="4" id="KW-0808">Transferase</keyword>
<keyword evidence="9 13" id="KW-0472">Membrane</keyword>
<dbReference type="EMBL" id="JBHUMV010000012">
    <property type="protein sequence ID" value="MFD2756602.1"/>
    <property type="molecule type" value="Genomic_DNA"/>
</dbReference>
<keyword evidence="10" id="KW-0594">Phospholipid biosynthesis</keyword>
<dbReference type="Gene3D" id="3.30.870.10">
    <property type="entry name" value="Endonuclease Chain A"/>
    <property type="match status" value="2"/>
</dbReference>
<keyword evidence="2" id="KW-1003">Cell membrane</keyword>
<keyword evidence="8" id="KW-0443">Lipid metabolism</keyword>
<dbReference type="CDD" id="cd09112">
    <property type="entry name" value="PLDc_CLS_2"/>
    <property type="match status" value="1"/>
</dbReference>
<dbReference type="SUPFAM" id="SSF56024">
    <property type="entry name" value="Phospholipase D/nuclease"/>
    <property type="match status" value="2"/>
</dbReference>
<keyword evidence="11" id="KW-1208">Phospholipid metabolism</keyword>
<dbReference type="PANTHER" id="PTHR21248">
    <property type="entry name" value="CARDIOLIPIN SYNTHASE"/>
    <property type="match status" value="1"/>
</dbReference>
<dbReference type="NCBIfam" id="TIGR04265">
    <property type="entry name" value="bac_cardiolipin"/>
    <property type="match status" value="1"/>
</dbReference>
<evidence type="ECO:0000256" key="5">
    <source>
        <dbReference type="ARBA" id="ARBA00022692"/>
    </source>
</evidence>
<evidence type="ECO:0000256" key="13">
    <source>
        <dbReference type="SAM" id="Phobius"/>
    </source>
</evidence>